<organism evidence="1 2">
    <name type="scientific">Diphasiastrum complanatum</name>
    <name type="common">Issler's clubmoss</name>
    <name type="synonym">Lycopodium complanatum</name>
    <dbReference type="NCBI Taxonomy" id="34168"/>
    <lineage>
        <taxon>Eukaryota</taxon>
        <taxon>Viridiplantae</taxon>
        <taxon>Streptophyta</taxon>
        <taxon>Embryophyta</taxon>
        <taxon>Tracheophyta</taxon>
        <taxon>Lycopodiopsida</taxon>
        <taxon>Lycopodiales</taxon>
        <taxon>Lycopodiaceae</taxon>
        <taxon>Lycopodioideae</taxon>
        <taxon>Diphasiastrum</taxon>
    </lineage>
</organism>
<protein>
    <submittedName>
        <fullName evidence="1">Uncharacterized protein</fullName>
    </submittedName>
</protein>
<evidence type="ECO:0000313" key="1">
    <source>
        <dbReference type="EMBL" id="KAJ7555404.1"/>
    </source>
</evidence>
<keyword evidence="2" id="KW-1185">Reference proteome</keyword>
<name>A0ACC2DM72_DIPCM</name>
<dbReference type="EMBL" id="CM055096">
    <property type="protein sequence ID" value="KAJ7555404.1"/>
    <property type="molecule type" value="Genomic_DNA"/>
</dbReference>
<dbReference type="Proteomes" id="UP001162992">
    <property type="component" value="Chromosome 5"/>
</dbReference>
<gene>
    <name evidence="1" type="ORF">O6H91_05G036000</name>
</gene>
<comment type="caution">
    <text evidence="1">The sequence shown here is derived from an EMBL/GenBank/DDBJ whole genome shotgun (WGS) entry which is preliminary data.</text>
</comment>
<proteinExistence type="predicted"/>
<accession>A0ACC2DM72</accession>
<sequence>MLAINPNVLFATSTSSSIAYSSHTSVSVPFLVNASRKHCAFSGGSAAIFRSAMAVWRCLAQEMSTKVLDPSLYPLHRCKIIHLVRHAQGYHNVAGELDQLAYISPEFFDATLTPLGWKQVDALRKHVADTKLKAGVELVVVSPLSRTMQTAVGVFGGNNVVDGEITTPLMVEGVRENHPAISSSASAPFVAVEWCREHMGVHPCDRRQSASIYKKLFPAIDFSELETDEDSWWKADVRESHEDIYSRCRALIKWLLNRSEKQIAIVSHSSFLAHLVSLFGDDCTPVIKNELHNGYANCELRTVLVADRRAIGKPSITTDFPGGIPGGPSAGSDLADSLSNGPL</sequence>
<evidence type="ECO:0000313" key="2">
    <source>
        <dbReference type="Proteomes" id="UP001162992"/>
    </source>
</evidence>
<reference evidence="2" key="1">
    <citation type="journal article" date="2024" name="Proc. Natl. Acad. Sci. U.S.A.">
        <title>Extraordinary preservation of gene collinearity over three hundred million years revealed in homosporous lycophytes.</title>
        <authorList>
            <person name="Li C."/>
            <person name="Wickell D."/>
            <person name="Kuo L.Y."/>
            <person name="Chen X."/>
            <person name="Nie B."/>
            <person name="Liao X."/>
            <person name="Peng D."/>
            <person name="Ji J."/>
            <person name="Jenkins J."/>
            <person name="Williams M."/>
            <person name="Shu S."/>
            <person name="Plott C."/>
            <person name="Barry K."/>
            <person name="Rajasekar S."/>
            <person name="Grimwood J."/>
            <person name="Han X."/>
            <person name="Sun S."/>
            <person name="Hou Z."/>
            <person name="He W."/>
            <person name="Dai G."/>
            <person name="Sun C."/>
            <person name="Schmutz J."/>
            <person name="Leebens-Mack J.H."/>
            <person name="Li F.W."/>
            <person name="Wang L."/>
        </authorList>
    </citation>
    <scope>NUCLEOTIDE SEQUENCE [LARGE SCALE GENOMIC DNA]</scope>
    <source>
        <strain evidence="2">cv. PW_Plant_1</strain>
    </source>
</reference>